<proteinExistence type="predicted"/>
<keyword evidence="2" id="KW-0418">Kinase</keyword>
<organism evidence="2">
    <name type="scientific">Arenibacter algicola</name>
    <dbReference type="NCBI Taxonomy" id="616991"/>
    <lineage>
        <taxon>Bacteria</taxon>
        <taxon>Pseudomonadati</taxon>
        <taxon>Bacteroidota</taxon>
        <taxon>Flavobacteriia</taxon>
        <taxon>Flavobacteriales</taxon>
        <taxon>Flavobacteriaceae</taxon>
        <taxon>Arenibacter</taxon>
    </lineage>
</organism>
<dbReference type="GO" id="GO:0006354">
    <property type="term" value="P:DNA-templated transcription elongation"/>
    <property type="evidence" value="ECO:0007669"/>
    <property type="project" value="TreeGrafter"/>
</dbReference>
<protein>
    <submittedName>
        <fullName evidence="2">Regulator of nucleoside diphosphate kinase</fullName>
    </submittedName>
</protein>
<dbReference type="InterPro" id="IPR001437">
    <property type="entry name" value="Tscrpt_elong_fac_GreA/B_C"/>
</dbReference>
<dbReference type="GO" id="GO:0070063">
    <property type="term" value="F:RNA polymerase binding"/>
    <property type="evidence" value="ECO:0007669"/>
    <property type="project" value="InterPro"/>
</dbReference>
<evidence type="ECO:0000259" key="1">
    <source>
        <dbReference type="Pfam" id="PF01272"/>
    </source>
</evidence>
<dbReference type="SUPFAM" id="SSF54534">
    <property type="entry name" value="FKBP-like"/>
    <property type="match status" value="1"/>
</dbReference>
<reference evidence="2" key="1">
    <citation type="submission" date="2017-07" db="EMBL/GenBank/DDBJ databases">
        <title>Genome Sequence of Arenibacter algicola Strain SMS7 Isolated from a culture of the Diatom Skeletonema marinoi.</title>
        <authorList>
            <person name="Topel M."/>
            <person name="Pinder M.I.M."/>
            <person name="Johansson O.N."/>
            <person name="Kourtchenko O."/>
            <person name="Godhe A."/>
            <person name="Clarke A.K."/>
        </authorList>
    </citation>
    <scope>NUCLEOTIDE SEQUENCE [LARGE SCALE GENOMIC DNA]</scope>
    <source>
        <strain evidence="2">SMS7</strain>
    </source>
</reference>
<evidence type="ECO:0000313" key="2">
    <source>
        <dbReference type="EMBL" id="ASO06513.1"/>
    </source>
</evidence>
<dbReference type="PANTHER" id="PTHR30437:SF5">
    <property type="entry name" value="REGULATOR OF NUCLEOSIDE DIPHOSPHATE KINASE"/>
    <property type="match status" value="1"/>
</dbReference>
<dbReference type="Pfam" id="PF01272">
    <property type="entry name" value="GreA_GreB"/>
    <property type="match status" value="1"/>
</dbReference>
<dbReference type="GO" id="GO:0016301">
    <property type="term" value="F:kinase activity"/>
    <property type="evidence" value="ECO:0007669"/>
    <property type="project" value="UniProtKB-KW"/>
</dbReference>
<dbReference type="AlphaFoldDB" id="A0A221UZ18"/>
<dbReference type="InterPro" id="IPR036953">
    <property type="entry name" value="GreA/GreB_C_sf"/>
</dbReference>
<dbReference type="EMBL" id="CP022515">
    <property type="protein sequence ID" value="ASO06513.1"/>
    <property type="molecule type" value="Genomic_DNA"/>
</dbReference>
<dbReference type="GO" id="GO:0032784">
    <property type="term" value="P:regulation of DNA-templated transcription elongation"/>
    <property type="evidence" value="ECO:0007669"/>
    <property type="project" value="InterPro"/>
</dbReference>
<dbReference type="InterPro" id="IPR023459">
    <property type="entry name" value="Tscrpt_elong_fac_GreA/B_fam"/>
</dbReference>
<name>A0A221UZ18_9FLAO</name>
<feature type="domain" description="Transcription elongation factor GreA/GreB C-terminal" evidence="1">
    <location>
        <begin position="54"/>
        <end position="128"/>
    </location>
</feature>
<dbReference type="RefSeq" id="WP_093978990.1">
    <property type="nucleotide sequence ID" value="NZ_CP022515.1"/>
</dbReference>
<dbReference type="KEGG" id="aalg:AREALGSMS7_03082"/>
<dbReference type="Proteomes" id="UP000204551">
    <property type="component" value="Chromosome"/>
</dbReference>
<dbReference type="PANTHER" id="PTHR30437">
    <property type="entry name" value="TRANSCRIPTION ELONGATION FACTOR GREA"/>
    <property type="match status" value="1"/>
</dbReference>
<sequence>MKYKNLIIEKKEFVLLKRYMNLMGYYKDETLLKSVKKLQEELGSAQIFDEADMPKDVIRFNTKITIVSQNGWHRTFKLVLPKDSDVKNDKVSILTPMGAAVMGYAESDSISWEFPSGEQILTIEKVEQDNQYININMVL</sequence>
<dbReference type="GO" id="GO:0003677">
    <property type="term" value="F:DNA binding"/>
    <property type="evidence" value="ECO:0007669"/>
    <property type="project" value="InterPro"/>
</dbReference>
<gene>
    <name evidence="2" type="ORF">AREALGSMS7_03082</name>
</gene>
<keyword evidence="2" id="KW-0808">Transferase</keyword>
<dbReference type="Gene3D" id="3.10.50.30">
    <property type="entry name" value="Transcription elongation factor, GreA/GreB, C-terminal domain"/>
    <property type="match status" value="1"/>
</dbReference>
<accession>A0A221UZ18</accession>